<evidence type="ECO:0000256" key="6">
    <source>
        <dbReference type="ARBA" id="ARBA00022989"/>
    </source>
</evidence>
<protein>
    <recommendedName>
        <fullName evidence="22">Glutamate receptor</fullName>
    </recommendedName>
</protein>
<keyword evidence="5 17" id="KW-0732">Signal</keyword>
<dbReference type="GO" id="GO:0022824">
    <property type="term" value="F:transmitter-gated monoatomic ion channel activity"/>
    <property type="evidence" value="ECO:0007669"/>
    <property type="project" value="UniProtKB-ARBA"/>
</dbReference>
<keyword evidence="14" id="KW-0407">Ion channel</keyword>
<evidence type="ECO:0000256" key="4">
    <source>
        <dbReference type="ARBA" id="ARBA00022692"/>
    </source>
</evidence>
<comment type="similarity">
    <text evidence="1">Belongs to the glutamate-gated ion channel (TC 1.A.10.1) family.</text>
</comment>
<organism evidence="20 21">
    <name type="scientific">Allacma fusca</name>
    <dbReference type="NCBI Taxonomy" id="39272"/>
    <lineage>
        <taxon>Eukaryota</taxon>
        <taxon>Metazoa</taxon>
        <taxon>Ecdysozoa</taxon>
        <taxon>Arthropoda</taxon>
        <taxon>Hexapoda</taxon>
        <taxon>Collembola</taxon>
        <taxon>Symphypleona</taxon>
        <taxon>Sminthuridae</taxon>
        <taxon>Allacma</taxon>
    </lineage>
</organism>
<dbReference type="Pfam" id="PF01094">
    <property type="entry name" value="ANF_receptor"/>
    <property type="match status" value="1"/>
</dbReference>
<comment type="subcellular location">
    <subcellularLocation>
        <location evidence="15">Postsynaptic cell membrane</location>
        <topology evidence="15">Multi-pass membrane protein</topology>
    </subcellularLocation>
</comment>
<evidence type="ECO:0000256" key="7">
    <source>
        <dbReference type="ARBA" id="ARBA00023018"/>
    </source>
</evidence>
<evidence type="ECO:0000256" key="3">
    <source>
        <dbReference type="ARBA" id="ARBA00022475"/>
    </source>
</evidence>
<dbReference type="GO" id="GO:0007166">
    <property type="term" value="P:cell surface receptor signaling pathway"/>
    <property type="evidence" value="ECO:0007669"/>
    <property type="project" value="UniProtKB-ARBA"/>
</dbReference>
<feature type="transmembrane region" description="Helical" evidence="16">
    <location>
        <begin position="840"/>
        <end position="865"/>
    </location>
</feature>
<evidence type="ECO:0000256" key="1">
    <source>
        <dbReference type="ARBA" id="ARBA00008685"/>
    </source>
</evidence>
<evidence type="ECO:0000256" key="14">
    <source>
        <dbReference type="ARBA" id="ARBA00023303"/>
    </source>
</evidence>
<feature type="signal peptide" evidence="17">
    <location>
        <begin position="1"/>
        <end position="25"/>
    </location>
</feature>
<evidence type="ECO:0000256" key="8">
    <source>
        <dbReference type="ARBA" id="ARBA00023065"/>
    </source>
</evidence>
<dbReference type="Proteomes" id="UP000708208">
    <property type="component" value="Unassembled WGS sequence"/>
</dbReference>
<keyword evidence="10" id="KW-0675">Receptor</keyword>
<keyword evidence="8" id="KW-0406">Ion transport</keyword>
<dbReference type="FunFam" id="3.40.190.10:FF:000001">
    <property type="entry name" value="Glutamate receptor ionotropic, kainate 2"/>
    <property type="match status" value="1"/>
</dbReference>
<dbReference type="SMART" id="SM00918">
    <property type="entry name" value="Lig_chan-Glu_bd"/>
    <property type="match status" value="1"/>
</dbReference>
<evidence type="ECO:0000256" key="17">
    <source>
        <dbReference type="SAM" id="SignalP"/>
    </source>
</evidence>
<keyword evidence="11" id="KW-0325">Glycoprotein</keyword>
<keyword evidence="21" id="KW-1185">Reference proteome</keyword>
<reference evidence="20" key="1">
    <citation type="submission" date="2021-06" db="EMBL/GenBank/DDBJ databases">
        <authorList>
            <person name="Hodson N. C."/>
            <person name="Mongue J. A."/>
            <person name="Jaron S. K."/>
        </authorList>
    </citation>
    <scope>NUCLEOTIDE SEQUENCE</scope>
</reference>
<dbReference type="InterPro" id="IPR001828">
    <property type="entry name" value="ANF_lig-bd_rcpt"/>
</dbReference>
<dbReference type="InterPro" id="IPR015683">
    <property type="entry name" value="Ionotropic_Glu_rcpt"/>
</dbReference>
<evidence type="ECO:0000256" key="10">
    <source>
        <dbReference type="ARBA" id="ARBA00023170"/>
    </source>
</evidence>
<dbReference type="Pfam" id="PF10613">
    <property type="entry name" value="Lig_chan-Glu_bd"/>
    <property type="match status" value="1"/>
</dbReference>
<keyword evidence="3" id="KW-1003">Cell membrane</keyword>
<keyword evidence="12" id="KW-0628">Postsynaptic cell membrane</keyword>
<dbReference type="PANTHER" id="PTHR18966">
    <property type="entry name" value="IONOTROPIC GLUTAMATE RECEPTOR"/>
    <property type="match status" value="1"/>
</dbReference>
<evidence type="ECO:0000256" key="15">
    <source>
        <dbReference type="ARBA" id="ARBA00034104"/>
    </source>
</evidence>
<sequence length="902" mass="101901">MLKGSLLCLFSLVLLGPTLDTGVTAEKISLAAFWEQNSKDVETAFNFAVMNHNTNKRKFEILLSVDVINTADAFKLQRIICKRFARGIFGMVGFVNPDSFQTFHSYVNTFNMPFITTWYSAKAPQGPMDFAIRMRPDMNPAILDVIGFYGWKDIIYLYHSHEGLLRLQSIFQGMAFTNDSLRVSVVKKIGSAKDALSILRNIEITNRWSMKYIILDCPTTLAKDVIISHVRDVHMGRRTYHYLLPGLAFDEPWDSGVVEYGAVNITGFRLVDPSRPLVKEFLKKWSSLDSSAFPGAGKNAISANAALIYDGFSVLQETFARIMEDNPHTLRRNYSNDFMCGADPDTLEPFYDSSDYIFRGSSPDFLKNLKPFEHGRHTLQSLKTVQMEGLTGNIQFSSNGTRDKYTIDVMEINTNSEKVKVGEWSTTARFTSMSPSSFRFKFKLNTKKKYVITSILEEPYLMIKQNERGEPEKDKEGEIIYEGFCKDLAEKITKALNISYKIRLVKDGSYGAENPASEGGWDGMVGELIRHEADIAISALTITSERERVIDFSKPFMSLGISIMIYKPKKHNPGVYGFMSPLSTETWGCVILAFLGVSLILYVVTRFNPTEWVVESQGRVENQFSFPNALWFSFAALVQQGSDLSPRSLAGRIVGSVWWFFTLILISSYTANFAAVRTVNRMILPIKSADELSLQREVQYGTLARGSTWDFFRRSEITVYKRMWEFMSGTPGVNVRSYEEGIRRVRDRKGKYALLVESPKNDYTNQRKPCDTMKVGRNLDHKGFGIATPLGSPLKQLINLEVLRLKEDGTLTKMEAQWWNERSECGSSNKQETTASDDELSLGSVAGIFYILILGLVLAMVVALIEFCCNSRKEARNAQMTLREAMKQKARVTIAGPESSQS</sequence>
<accession>A0A8J2Q0N7</accession>
<dbReference type="Pfam" id="PF00060">
    <property type="entry name" value="Lig_chan"/>
    <property type="match status" value="1"/>
</dbReference>
<dbReference type="InterPro" id="IPR001320">
    <property type="entry name" value="Iontro_rcpt_C"/>
</dbReference>
<dbReference type="OrthoDB" id="5984008at2759"/>
<keyword evidence="7" id="KW-0770">Synapse</keyword>
<comment type="caution">
    <text evidence="20">The sequence shown here is derived from an EMBL/GenBank/DDBJ whole genome shotgun (WGS) entry which is preliminary data.</text>
</comment>
<gene>
    <name evidence="20" type="ORF">AFUS01_LOCUS38908</name>
</gene>
<keyword evidence="6 16" id="KW-1133">Transmembrane helix</keyword>
<dbReference type="CDD" id="cd06380">
    <property type="entry name" value="PBP1_iGluR_AMPA"/>
    <property type="match status" value="1"/>
</dbReference>
<evidence type="ECO:0000259" key="19">
    <source>
        <dbReference type="SMART" id="SM00918"/>
    </source>
</evidence>
<evidence type="ECO:0008006" key="22">
    <source>
        <dbReference type="Google" id="ProtNLM"/>
    </source>
</evidence>
<dbReference type="FunFam" id="3.40.190.10:FF:000087">
    <property type="entry name" value="glutamate receptor 4 isoform X2"/>
    <property type="match status" value="1"/>
</dbReference>
<feature type="domain" description="Ionotropic glutamate receptor C-terminal" evidence="18">
    <location>
        <begin position="449"/>
        <end position="821"/>
    </location>
</feature>
<evidence type="ECO:0000256" key="13">
    <source>
        <dbReference type="ARBA" id="ARBA00023286"/>
    </source>
</evidence>
<dbReference type="SMART" id="SM00079">
    <property type="entry name" value="PBPe"/>
    <property type="match status" value="1"/>
</dbReference>
<dbReference type="InterPro" id="IPR019594">
    <property type="entry name" value="Glu/Gly-bd"/>
</dbReference>
<evidence type="ECO:0000256" key="16">
    <source>
        <dbReference type="SAM" id="Phobius"/>
    </source>
</evidence>
<evidence type="ECO:0000256" key="5">
    <source>
        <dbReference type="ARBA" id="ARBA00022729"/>
    </source>
</evidence>
<feature type="transmembrane region" description="Helical" evidence="16">
    <location>
        <begin position="587"/>
        <end position="605"/>
    </location>
</feature>
<evidence type="ECO:0000256" key="9">
    <source>
        <dbReference type="ARBA" id="ARBA00023136"/>
    </source>
</evidence>
<evidence type="ECO:0000256" key="2">
    <source>
        <dbReference type="ARBA" id="ARBA00022448"/>
    </source>
</evidence>
<dbReference type="FunFam" id="1.10.287.70:FF:000105">
    <property type="entry name" value="Eye-enriched kainate receptor, isoform A"/>
    <property type="match status" value="1"/>
</dbReference>
<dbReference type="GO" id="GO:0045211">
    <property type="term" value="C:postsynaptic membrane"/>
    <property type="evidence" value="ECO:0007669"/>
    <property type="project" value="UniProtKB-SubCell"/>
</dbReference>
<dbReference type="AlphaFoldDB" id="A0A8J2Q0N7"/>
<keyword evidence="9 16" id="KW-0472">Membrane</keyword>
<feature type="transmembrane region" description="Helical" evidence="16">
    <location>
        <begin position="657"/>
        <end position="676"/>
    </location>
</feature>
<evidence type="ECO:0000313" key="21">
    <source>
        <dbReference type="Proteomes" id="UP000708208"/>
    </source>
</evidence>
<name>A0A8J2Q0N7_9HEXA</name>
<feature type="chain" id="PRO_5035162007" description="Glutamate receptor" evidence="17">
    <location>
        <begin position="26"/>
        <end position="902"/>
    </location>
</feature>
<evidence type="ECO:0000313" key="20">
    <source>
        <dbReference type="EMBL" id="CAG7829021.1"/>
    </source>
</evidence>
<proteinExistence type="inferred from homology"/>
<keyword evidence="4 16" id="KW-0812">Transmembrane</keyword>
<feature type="domain" description="Ionotropic glutamate receptor L-glutamate and glycine-binding" evidence="19">
    <location>
        <begin position="459"/>
        <end position="530"/>
    </location>
</feature>
<keyword evidence="2" id="KW-0813">Transport</keyword>
<keyword evidence="13" id="KW-1071">Ligand-gated ion channel</keyword>
<dbReference type="FunFam" id="3.40.50.2300:FF:000186">
    <property type="entry name" value="Glutamate receptor 1"/>
    <property type="match status" value="1"/>
</dbReference>
<evidence type="ECO:0000256" key="11">
    <source>
        <dbReference type="ARBA" id="ARBA00023180"/>
    </source>
</evidence>
<evidence type="ECO:0000259" key="18">
    <source>
        <dbReference type="SMART" id="SM00079"/>
    </source>
</evidence>
<dbReference type="EMBL" id="CAJVCH010549836">
    <property type="protein sequence ID" value="CAG7829021.1"/>
    <property type="molecule type" value="Genomic_DNA"/>
</dbReference>
<evidence type="ECO:0000256" key="12">
    <source>
        <dbReference type="ARBA" id="ARBA00023257"/>
    </source>
</evidence>